<dbReference type="RefSeq" id="XP_001910700.1">
    <property type="nucleotide sequence ID" value="XM_001910665.1"/>
</dbReference>
<gene>
    <name evidence="3" type="ORF">PODANS_6_7765</name>
</gene>
<dbReference type="STRING" id="515849.B2B400"/>
<reference evidence="5" key="3">
    <citation type="journal article" date="2014" name="Genetics">
        <title>Maintaining two mating types: Structure of the mating type locus and its role in heterokaryosis in Podospora anserina.</title>
        <authorList>
            <person name="Grognet P."/>
            <person name="Bidard F."/>
            <person name="Kuchly C."/>
            <person name="Tong L.C.H."/>
            <person name="Coppin E."/>
            <person name="Benkhali J.A."/>
            <person name="Couloux A."/>
            <person name="Wincker P."/>
            <person name="Debuchy R."/>
            <person name="Silar P."/>
        </authorList>
    </citation>
    <scope>GENOME REANNOTATION</scope>
    <source>
        <strain evidence="5">S / ATCC MYA-4624 / DSM 980 / FGSC 10383</strain>
    </source>
</reference>
<reference evidence="3 5" key="1">
    <citation type="journal article" date="2008" name="Genome Biol.">
        <title>The genome sequence of the model ascomycete fungus Podospora anserina.</title>
        <authorList>
            <person name="Espagne E."/>
            <person name="Lespinet O."/>
            <person name="Malagnac F."/>
            <person name="Da Silva C."/>
            <person name="Jaillon O."/>
            <person name="Porcel B.M."/>
            <person name="Couloux A."/>
            <person name="Aury J.-M."/>
            <person name="Segurens B."/>
            <person name="Poulain J."/>
            <person name="Anthouard V."/>
            <person name="Grossetete S."/>
            <person name="Khalili H."/>
            <person name="Coppin E."/>
            <person name="Dequard-Chablat M."/>
            <person name="Picard M."/>
            <person name="Contamine V."/>
            <person name="Arnaise S."/>
            <person name="Bourdais A."/>
            <person name="Berteaux-Lecellier V."/>
            <person name="Gautheret D."/>
            <person name="de Vries R.P."/>
            <person name="Battaglia E."/>
            <person name="Coutinho P.M."/>
            <person name="Danchin E.G.J."/>
            <person name="Henrissat B."/>
            <person name="El Khoury R."/>
            <person name="Sainsard-Chanet A."/>
            <person name="Boivin A."/>
            <person name="Pinan-Lucarre B."/>
            <person name="Sellem C.H."/>
            <person name="Debuchy R."/>
            <person name="Wincker P."/>
            <person name="Weissenbach J."/>
            <person name="Silar P."/>
        </authorList>
    </citation>
    <scope>NUCLEOTIDE SEQUENCE [LARGE SCALE GENOMIC DNA]</scope>
    <source>
        <strain evidence="5">S / ATCC MYA-4624 / DSM 980 / FGSC 10383</strain>
        <strain evidence="3">S mat+</strain>
    </source>
</reference>
<feature type="transmembrane region" description="Helical" evidence="1">
    <location>
        <begin position="112"/>
        <end position="131"/>
    </location>
</feature>
<dbReference type="EMBL" id="CU638744">
    <property type="protein sequence ID" value="CAP71836.1"/>
    <property type="molecule type" value="Genomic_DNA"/>
</dbReference>
<reference evidence="3" key="2">
    <citation type="submission" date="2008-07" db="EMBL/GenBank/DDBJ databases">
        <authorList>
            <person name="Genoscope - CEA"/>
        </authorList>
    </citation>
    <scope>NUCLEOTIDE SEQUENCE</scope>
    <source>
        <strain evidence="3">S mat+</strain>
    </source>
</reference>
<dbReference type="Pfam" id="PF24803">
    <property type="entry name" value="DUF7704"/>
    <property type="match status" value="1"/>
</dbReference>
<dbReference type="PANTHER" id="PTHR37019:SF2">
    <property type="entry name" value="EXPERA DOMAIN-CONTAINING PROTEIN"/>
    <property type="match status" value="1"/>
</dbReference>
<dbReference type="GeneID" id="6194997"/>
<dbReference type="KEGG" id="pan:PODANSg7739"/>
<reference evidence="4" key="4">
    <citation type="submission" date="2015-04" db="EMBL/GenBank/DDBJ databases">
        <title>Maintaining two mating types: Structure of the mating type locus and its role in heterokaryosis in Podospora anserina.</title>
        <authorList>
            <person name="Grognet P."/>
            <person name="Bidard F."/>
            <person name="Kuchly C."/>
            <person name="Chan Ho Tong L."/>
            <person name="Coppin E."/>
            <person name="Ait Benkhali J."/>
            <person name="Couloux A."/>
            <person name="Wincker P."/>
            <person name="Debuchy R."/>
            <person name="Silar P."/>
        </authorList>
    </citation>
    <scope>NUCLEOTIDE SEQUENCE</scope>
</reference>
<dbReference type="VEuPathDB" id="FungiDB:PODANS_6_7765"/>
<dbReference type="AlphaFoldDB" id="B2B400"/>
<keyword evidence="1" id="KW-1133">Transmembrane helix</keyword>
<feature type="transmembrane region" description="Helical" evidence="1">
    <location>
        <begin position="151"/>
        <end position="171"/>
    </location>
</feature>
<proteinExistence type="predicted"/>
<dbReference type="eggNOG" id="ENOG502R910">
    <property type="taxonomic scope" value="Eukaryota"/>
</dbReference>
<sequence>MTRSILPTFPLIILGVIEPLMLYVPHSTHPSNCPNHSQFPSLEAYRVGIINPGAQHYFTRQLPPDLLYTTKTTQPPEFSPQAETVTLQLVNVFLLLAGLAVVCCFSKDKWTVKGYCVVVGLADYGHIWSIYKGLGAEAFWEFGKWNDLVWGGVLASALLNLVRWGVVFDAFGRLKDGKKVKTK</sequence>
<dbReference type="EMBL" id="FO904941">
    <property type="protein sequence ID" value="CDP31227.1"/>
    <property type="molecule type" value="Genomic_DNA"/>
</dbReference>
<evidence type="ECO:0000313" key="3">
    <source>
        <dbReference type="EMBL" id="CAP71836.1"/>
    </source>
</evidence>
<evidence type="ECO:0000259" key="2">
    <source>
        <dbReference type="Pfam" id="PF24803"/>
    </source>
</evidence>
<feature type="transmembrane region" description="Helical" evidence="1">
    <location>
        <begin position="85"/>
        <end position="105"/>
    </location>
</feature>
<keyword evidence="1" id="KW-0472">Membrane</keyword>
<dbReference type="OrthoDB" id="2937326at2759"/>
<keyword evidence="1" id="KW-0812">Transmembrane</keyword>
<dbReference type="Proteomes" id="UP000001197">
    <property type="component" value="Chromosome 6"/>
</dbReference>
<evidence type="ECO:0000313" key="5">
    <source>
        <dbReference type="Proteomes" id="UP000001197"/>
    </source>
</evidence>
<evidence type="ECO:0000256" key="1">
    <source>
        <dbReference type="SAM" id="Phobius"/>
    </source>
</evidence>
<evidence type="ECO:0000313" key="4">
    <source>
        <dbReference type="EMBL" id="CDP31227.1"/>
    </source>
</evidence>
<name>B2B400_PODAN</name>
<feature type="domain" description="DUF7704" evidence="2">
    <location>
        <begin position="55"/>
        <end position="173"/>
    </location>
</feature>
<protein>
    <submittedName>
        <fullName evidence="3">Podospora anserina S mat+ genomic DNA chromosome 6, supercontig 2</fullName>
    </submittedName>
</protein>
<dbReference type="InterPro" id="IPR056121">
    <property type="entry name" value="DUF7704"/>
</dbReference>
<dbReference type="HOGENOM" id="CLU_1409337_0_0_1"/>
<dbReference type="PANTHER" id="PTHR37019">
    <property type="entry name" value="CHROMOSOME 1, WHOLE GENOME SHOTGUN SEQUENCE"/>
    <property type="match status" value="1"/>
</dbReference>
<accession>B2B400</accession>
<keyword evidence="5" id="KW-1185">Reference proteome</keyword>
<organism evidence="3">
    <name type="scientific">Podospora anserina (strain S / ATCC MYA-4624 / DSM 980 / FGSC 10383)</name>
    <name type="common">Pleurage anserina</name>
    <dbReference type="NCBI Taxonomy" id="515849"/>
    <lineage>
        <taxon>Eukaryota</taxon>
        <taxon>Fungi</taxon>
        <taxon>Dikarya</taxon>
        <taxon>Ascomycota</taxon>
        <taxon>Pezizomycotina</taxon>
        <taxon>Sordariomycetes</taxon>
        <taxon>Sordariomycetidae</taxon>
        <taxon>Sordariales</taxon>
        <taxon>Podosporaceae</taxon>
        <taxon>Podospora</taxon>
        <taxon>Podospora anserina</taxon>
    </lineage>
</organism>
<feature type="transmembrane region" description="Helical" evidence="1">
    <location>
        <begin position="5"/>
        <end position="24"/>
    </location>
</feature>